<keyword evidence="4" id="KW-1185">Reference proteome</keyword>
<feature type="non-terminal residue" evidence="3">
    <location>
        <position position="1"/>
    </location>
</feature>
<feature type="domain" description="Retrotransposon gag" evidence="2">
    <location>
        <begin position="201"/>
        <end position="269"/>
    </location>
</feature>
<evidence type="ECO:0000259" key="2">
    <source>
        <dbReference type="Pfam" id="PF03732"/>
    </source>
</evidence>
<dbReference type="PANTHER" id="PTHR33223:SF8">
    <property type="entry name" value="OS04G0172440 PROTEIN"/>
    <property type="match status" value="1"/>
</dbReference>
<dbReference type="OrthoDB" id="686606at2759"/>
<feature type="region of interest" description="Disordered" evidence="1">
    <location>
        <begin position="1"/>
        <end position="22"/>
    </location>
</feature>
<evidence type="ECO:0000313" key="4">
    <source>
        <dbReference type="Proteomes" id="UP000257109"/>
    </source>
</evidence>
<comment type="caution">
    <text evidence="3">The sequence shown here is derived from an EMBL/GenBank/DDBJ whole genome shotgun (WGS) entry which is preliminary data.</text>
</comment>
<sequence length="360" mass="40931">MCWDPRRAKPPAYTKRSKSKAMESKIETLELQNQDLKGKILSHTKVAVTTMANHNIIGHAQACNTVSPPPHVVRDPSYGMPYGWNVETPANEEQEQPKTGGQHQASWTTPSLVVHKKTPPAEDKWQPLEERLHVIEGGNRFELKAMDLYLVPDVDLLADFKTWEFNKYKGSSYLRVHMAMYYRKMAAYIYDDKILIHCFQDSLTGAALNWYVSLEQGRVKIWRDLVEAFLKQYKYNKDMVPDRSRLQNMVKREQEGFKEYAQRWHELAAVTSNFIDLVVVSKRIELGIRHGKLTQANNDVGSAKKLALEKRKGEANAVLIEPIFSQGKGTTPSYPTQFHGGAGSTASHVGSPLMPYVPPY</sequence>
<dbReference type="EMBL" id="QJKJ01000531">
    <property type="protein sequence ID" value="RDY12081.1"/>
    <property type="molecule type" value="Genomic_DNA"/>
</dbReference>
<dbReference type="AlphaFoldDB" id="A0A371IAJ9"/>
<evidence type="ECO:0000313" key="3">
    <source>
        <dbReference type="EMBL" id="RDY12081.1"/>
    </source>
</evidence>
<dbReference type="InterPro" id="IPR005162">
    <property type="entry name" value="Retrotrans_gag_dom"/>
</dbReference>
<dbReference type="Pfam" id="PF03732">
    <property type="entry name" value="Retrotrans_gag"/>
    <property type="match status" value="1"/>
</dbReference>
<dbReference type="Proteomes" id="UP000257109">
    <property type="component" value="Unassembled WGS sequence"/>
</dbReference>
<dbReference type="PANTHER" id="PTHR33223">
    <property type="entry name" value="CCHC-TYPE DOMAIN-CONTAINING PROTEIN"/>
    <property type="match status" value="1"/>
</dbReference>
<name>A0A371IAJ9_MUCPR</name>
<evidence type="ECO:0000256" key="1">
    <source>
        <dbReference type="SAM" id="MobiDB-lite"/>
    </source>
</evidence>
<accession>A0A371IAJ9</accession>
<proteinExistence type="predicted"/>
<reference evidence="3" key="1">
    <citation type="submission" date="2018-05" db="EMBL/GenBank/DDBJ databases">
        <title>Draft genome of Mucuna pruriens seed.</title>
        <authorList>
            <person name="Nnadi N.E."/>
            <person name="Vos R."/>
            <person name="Hasami M.H."/>
            <person name="Devisetty U.K."/>
            <person name="Aguiy J.C."/>
        </authorList>
    </citation>
    <scope>NUCLEOTIDE SEQUENCE [LARGE SCALE GENOMIC DNA]</scope>
    <source>
        <strain evidence="3">JCA_2017</strain>
    </source>
</reference>
<protein>
    <recommendedName>
        <fullName evidence="2">Retrotransposon gag domain-containing protein</fullName>
    </recommendedName>
</protein>
<gene>
    <name evidence="3" type="ORF">CR513_03166</name>
</gene>
<organism evidence="3 4">
    <name type="scientific">Mucuna pruriens</name>
    <name type="common">Velvet bean</name>
    <name type="synonym">Dolichos pruriens</name>
    <dbReference type="NCBI Taxonomy" id="157652"/>
    <lineage>
        <taxon>Eukaryota</taxon>
        <taxon>Viridiplantae</taxon>
        <taxon>Streptophyta</taxon>
        <taxon>Embryophyta</taxon>
        <taxon>Tracheophyta</taxon>
        <taxon>Spermatophyta</taxon>
        <taxon>Magnoliopsida</taxon>
        <taxon>eudicotyledons</taxon>
        <taxon>Gunneridae</taxon>
        <taxon>Pentapetalae</taxon>
        <taxon>rosids</taxon>
        <taxon>fabids</taxon>
        <taxon>Fabales</taxon>
        <taxon>Fabaceae</taxon>
        <taxon>Papilionoideae</taxon>
        <taxon>50 kb inversion clade</taxon>
        <taxon>NPAAA clade</taxon>
        <taxon>indigoferoid/millettioid clade</taxon>
        <taxon>Phaseoleae</taxon>
        <taxon>Mucuna</taxon>
    </lineage>
</organism>